<accession>A0A6A5HFD2</accession>
<sequence>MESLNHQDEVFEEQQDVGPALPPPRANQAELIDENNVDYEIVNGIPCYQPDHVIDGHVKIFERIGYDDKVGATFFGLAPDEKELVVRVAPVDALTHVVRAEAGFLCKVEAELQDWRLFSQVHKIFMTDDAFHMTLYFRGGPTLEQCFEIRNKFTYGTVGRLATDVLNIIRCAHKHGYLLRNVNLDCFHFDAASRHLFMGDISSLVKNIQSEDGAPTASYVGILDYAPLIHHSGGKVGARQDLESWFYQTMHLVLGQLPWSSSSYKEAGQKKGEFLKSEEFTTLPDVFHKIAEIVFSKENSVTDDEYGKLSELAEQIYKDLGRITDHEENMDFEREPTPEEIPRFVMCRDDEIPAIPEEEEPEENENQEEEETN</sequence>
<dbReference type="CTD" id="9815725"/>
<evidence type="ECO:0000313" key="2">
    <source>
        <dbReference type="EMBL" id="KAF1766620.1"/>
    </source>
</evidence>
<dbReference type="SUPFAM" id="SSF56112">
    <property type="entry name" value="Protein kinase-like (PK-like)"/>
    <property type="match status" value="1"/>
</dbReference>
<feature type="region of interest" description="Disordered" evidence="1">
    <location>
        <begin position="1"/>
        <end position="26"/>
    </location>
</feature>
<proteinExistence type="predicted"/>
<protein>
    <recommendedName>
        <fullName evidence="4">Protein kinase domain-containing protein</fullName>
    </recommendedName>
</protein>
<dbReference type="GeneID" id="9815725"/>
<dbReference type="Gene3D" id="1.10.510.10">
    <property type="entry name" value="Transferase(Phosphotransferase) domain 1"/>
    <property type="match status" value="1"/>
</dbReference>
<dbReference type="Proteomes" id="UP000483820">
    <property type="component" value="Chromosome II"/>
</dbReference>
<dbReference type="EMBL" id="WUAV01000002">
    <property type="protein sequence ID" value="KAF1766620.1"/>
    <property type="molecule type" value="Genomic_DNA"/>
</dbReference>
<name>A0A6A5HFD2_CAERE</name>
<evidence type="ECO:0000313" key="3">
    <source>
        <dbReference type="Proteomes" id="UP000483820"/>
    </source>
</evidence>
<gene>
    <name evidence="2" type="ORF">GCK72_006578</name>
</gene>
<dbReference type="RefSeq" id="XP_003113675.2">
    <property type="nucleotide sequence ID" value="XM_003113627.2"/>
</dbReference>
<feature type="compositionally biased region" description="Acidic residues" evidence="1">
    <location>
        <begin position="356"/>
        <end position="373"/>
    </location>
</feature>
<comment type="caution">
    <text evidence="2">The sequence shown here is derived from an EMBL/GenBank/DDBJ whole genome shotgun (WGS) entry which is preliminary data.</text>
</comment>
<dbReference type="InterPro" id="IPR050235">
    <property type="entry name" value="CK1_Ser-Thr_kinase"/>
</dbReference>
<dbReference type="AlphaFoldDB" id="A0A6A5HFD2"/>
<organism evidence="2 3">
    <name type="scientific">Caenorhabditis remanei</name>
    <name type="common">Caenorhabditis vulgaris</name>
    <dbReference type="NCBI Taxonomy" id="31234"/>
    <lineage>
        <taxon>Eukaryota</taxon>
        <taxon>Metazoa</taxon>
        <taxon>Ecdysozoa</taxon>
        <taxon>Nematoda</taxon>
        <taxon>Chromadorea</taxon>
        <taxon>Rhabditida</taxon>
        <taxon>Rhabditina</taxon>
        <taxon>Rhabditomorpha</taxon>
        <taxon>Rhabditoidea</taxon>
        <taxon>Rhabditidae</taxon>
        <taxon>Peloderinae</taxon>
        <taxon>Caenorhabditis</taxon>
    </lineage>
</organism>
<dbReference type="PANTHER" id="PTHR11909">
    <property type="entry name" value="CASEIN KINASE-RELATED"/>
    <property type="match status" value="1"/>
</dbReference>
<feature type="region of interest" description="Disordered" evidence="1">
    <location>
        <begin position="348"/>
        <end position="373"/>
    </location>
</feature>
<evidence type="ECO:0000256" key="1">
    <source>
        <dbReference type="SAM" id="MobiDB-lite"/>
    </source>
</evidence>
<dbReference type="InterPro" id="IPR011009">
    <property type="entry name" value="Kinase-like_dom_sf"/>
</dbReference>
<evidence type="ECO:0008006" key="4">
    <source>
        <dbReference type="Google" id="ProtNLM"/>
    </source>
</evidence>
<reference evidence="2 3" key="1">
    <citation type="submission" date="2019-12" db="EMBL/GenBank/DDBJ databases">
        <title>Chromosome-level assembly of the Caenorhabditis remanei genome.</title>
        <authorList>
            <person name="Teterina A.A."/>
            <person name="Willis J.H."/>
            <person name="Phillips P.C."/>
        </authorList>
    </citation>
    <scope>NUCLEOTIDE SEQUENCE [LARGE SCALE GENOMIC DNA]</scope>
    <source>
        <strain evidence="2 3">PX506</strain>
        <tissue evidence="2">Whole organism</tissue>
    </source>
</reference>
<dbReference type="KEGG" id="crq:GCK72_006578"/>